<feature type="signal peptide" evidence="1">
    <location>
        <begin position="1"/>
        <end position="20"/>
    </location>
</feature>
<keyword evidence="1" id="KW-0732">Signal</keyword>
<dbReference type="EMBL" id="GBRH01160480">
    <property type="protein sequence ID" value="JAE37416.1"/>
    <property type="molecule type" value="Transcribed_RNA"/>
</dbReference>
<organism evidence="2">
    <name type="scientific">Arundo donax</name>
    <name type="common">Giant reed</name>
    <name type="synonym">Donax arundinaceus</name>
    <dbReference type="NCBI Taxonomy" id="35708"/>
    <lineage>
        <taxon>Eukaryota</taxon>
        <taxon>Viridiplantae</taxon>
        <taxon>Streptophyta</taxon>
        <taxon>Embryophyta</taxon>
        <taxon>Tracheophyta</taxon>
        <taxon>Spermatophyta</taxon>
        <taxon>Magnoliopsida</taxon>
        <taxon>Liliopsida</taxon>
        <taxon>Poales</taxon>
        <taxon>Poaceae</taxon>
        <taxon>PACMAD clade</taxon>
        <taxon>Arundinoideae</taxon>
        <taxon>Arundineae</taxon>
        <taxon>Arundo</taxon>
    </lineage>
</organism>
<sequence>MVKLLYSVLISLHYLFCSIGEFFRSILDCGGSFLDLCLSSGICKVQLGNNDTK</sequence>
<evidence type="ECO:0000256" key="1">
    <source>
        <dbReference type="SAM" id="SignalP"/>
    </source>
</evidence>
<feature type="chain" id="PRO_5002065615" evidence="1">
    <location>
        <begin position="21"/>
        <end position="53"/>
    </location>
</feature>
<evidence type="ECO:0000313" key="2">
    <source>
        <dbReference type="EMBL" id="JAE37416.1"/>
    </source>
</evidence>
<dbReference type="AlphaFoldDB" id="A0A0A9HR89"/>
<name>A0A0A9HR89_ARUDO</name>
<reference evidence="2" key="2">
    <citation type="journal article" date="2015" name="Data Brief">
        <title>Shoot transcriptome of the giant reed, Arundo donax.</title>
        <authorList>
            <person name="Barrero R.A."/>
            <person name="Guerrero F.D."/>
            <person name="Moolhuijzen P."/>
            <person name="Goolsby J.A."/>
            <person name="Tidwell J."/>
            <person name="Bellgard S.E."/>
            <person name="Bellgard M.I."/>
        </authorList>
    </citation>
    <scope>NUCLEOTIDE SEQUENCE</scope>
    <source>
        <tissue evidence="2">Shoot tissue taken approximately 20 cm above the soil surface</tissue>
    </source>
</reference>
<protein>
    <submittedName>
        <fullName evidence="2">Uncharacterized protein</fullName>
    </submittedName>
</protein>
<proteinExistence type="predicted"/>
<reference evidence="2" key="1">
    <citation type="submission" date="2014-09" db="EMBL/GenBank/DDBJ databases">
        <authorList>
            <person name="Magalhaes I.L.F."/>
            <person name="Oliveira U."/>
            <person name="Santos F.R."/>
            <person name="Vidigal T.H.D.A."/>
            <person name="Brescovit A.D."/>
            <person name="Santos A.J."/>
        </authorList>
    </citation>
    <scope>NUCLEOTIDE SEQUENCE</scope>
    <source>
        <tissue evidence="2">Shoot tissue taken approximately 20 cm above the soil surface</tissue>
    </source>
</reference>
<accession>A0A0A9HR89</accession>